<dbReference type="CDD" id="cd21175">
    <property type="entry name" value="LPMO_AA9"/>
    <property type="match status" value="1"/>
</dbReference>
<keyword evidence="4 13" id="KW-0732">Signal</keyword>
<dbReference type="AlphaFoldDB" id="A0A9W8NKG6"/>
<comment type="catalytic activity">
    <reaction evidence="10">
        <text>[(1-&gt;4)-beta-D-glucosyl]n+m + reduced acceptor + O2 = 4-dehydro-beta-D-glucosyl-[(1-&gt;4)-beta-D-glucosyl]n-1 + [(1-&gt;4)-beta-D-glucosyl]m + acceptor + H2O.</text>
        <dbReference type="EC" id="1.14.99.56"/>
    </reaction>
</comment>
<comment type="subcellular location">
    <subcellularLocation>
        <location evidence="2">Secreted</location>
    </subcellularLocation>
</comment>
<protein>
    <recommendedName>
        <fullName evidence="11">lytic cellulose monooxygenase (C4-dehydrogenating)</fullName>
        <ecNumber evidence="11">1.14.99.56</ecNumber>
    </recommendedName>
</protein>
<feature type="domain" description="Auxiliary Activity family 9 catalytic" evidence="14">
    <location>
        <begin position="20"/>
        <end position="233"/>
    </location>
</feature>
<evidence type="ECO:0000313" key="16">
    <source>
        <dbReference type="Proteomes" id="UP001148614"/>
    </source>
</evidence>
<sequence>MRSSAIIGLATSLFAVADAHTLFTSLYINDVKQGQGDGTCVRQNTDLAHGNSPVVDLSSDDMVCGFDGTVPVNYTCPAPAGAKLTFEYRLNPARAGTGFIDESHKGPVAVYAKRLSSPDADAAGPGWFKLWGEGYDMDADKWATEKFIDTNGLISIQIPTGLPAGNYLFRPEVVAMHNVTPEVEPQFYIGCAQVFLESSVTAELDILSEKSVSIPGYLTKEDPSVTYNIYSDEEYSDPKKPYPMMGPEPFAPAAVQKAASGNVVRQTEGDIPDSCLLLNANWCGVEVPSYKDNSTGCWNALTDCWSQANACWAQQMPSGGRNCEVWGDKCKDIDAHCSAKDYTGPPAYDLKSDDYSAPGPIPAPLNAEDALEDASSDASSSSSSSSETESTTHIVVTSSVPVTVTVIPTPSSSSTASLEPIPDFTPRPSQTPKPKPHCGGRRRRGMSQQHLGVGGWSKLSTVFNSPPRMAPEAPLI</sequence>
<dbReference type="PANTHER" id="PTHR33353">
    <property type="entry name" value="PUTATIVE (AFU_ORTHOLOGUE AFUA_1G12560)-RELATED"/>
    <property type="match status" value="1"/>
</dbReference>
<dbReference type="GO" id="GO:0005576">
    <property type="term" value="C:extracellular region"/>
    <property type="evidence" value="ECO:0007669"/>
    <property type="project" value="UniProtKB-SubCell"/>
</dbReference>
<keyword evidence="5" id="KW-0136">Cellulose degradation</keyword>
<dbReference type="VEuPathDB" id="FungiDB:F4678DRAFT_271136"/>
<comment type="cofactor">
    <cofactor evidence="1">
        <name>Cu(2+)</name>
        <dbReference type="ChEBI" id="CHEBI:29036"/>
    </cofactor>
</comment>
<evidence type="ECO:0000256" key="12">
    <source>
        <dbReference type="SAM" id="MobiDB-lite"/>
    </source>
</evidence>
<feature type="compositionally biased region" description="Low complexity" evidence="12">
    <location>
        <begin position="376"/>
        <end position="394"/>
    </location>
</feature>
<evidence type="ECO:0000256" key="2">
    <source>
        <dbReference type="ARBA" id="ARBA00004613"/>
    </source>
</evidence>
<dbReference type="InterPro" id="IPR049892">
    <property type="entry name" value="AA9"/>
</dbReference>
<evidence type="ECO:0000256" key="5">
    <source>
        <dbReference type="ARBA" id="ARBA00023001"/>
    </source>
</evidence>
<feature type="chain" id="PRO_5040793892" description="lytic cellulose monooxygenase (C4-dehydrogenating)" evidence="13">
    <location>
        <begin position="20"/>
        <end position="476"/>
    </location>
</feature>
<dbReference type="GO" id="GO:0030245">
    <property type="term" value="P:cellulose catabolic process"/>
    <property type="evidence" value="ECO:0007669"/>
    <property type="project" value="UniProtKB-KW"/>
</dbReference>
<dbReference type="InterPro" id="IPR005103">
    <property type="entry name" value="AA9_LPMO"/>
</dbReference>
<evidence type="ECO:0000256" key="6">
    <source>
        <dbReference type="ARBA" id="ARBA00023157"/>
    </source>
</evidence>
<evidence type="ECO:0000256" key="13">
    <source>
        <dbReference type="SAM" id="SignalP"/>
    </source>
</evidence>
<feature type="compositionally biased region" description="Basic residues" evidence="12">
    <location>
        <begin position="434"/>
        <end position="445"/>
    </location>
</feature>
<dbReference type="Proteomes" id="UP001148614">
    <property type="component" value="Unassembled WGS sequence"/>
</dbReference>
<evidence type="ECO:0000259" key="14">
    <source>
        <dbReference type="Pfam" id="PF03443"/>
    </source>
</evidence>
<evidence type="ECO:0000256" key="10">
    <source>
        <dbReference type="ARBA" id="ARBA00045077"/>
    </source>
</evidence>
<organism evidence="15 16">
    <name type="scientific">Xylaria arbuscula</name>
    <dbReference type="NCBI Taxonomy" id="114810"/>
    <lineage>
        <taxon>Eukaryota</taxon>
        <taxon>Fungi</taxon>
        <taxon>Dikarya</taxon>
        <taxon>Ascomycota</taxon>
        <taxon>Pezizomycotina</taxon>
        <taxon>Sordariomycetes</taxon>
        <taxon>Xylariomycetidae</taxon>
        <taxon>Xylariales</taxon>
        <taxon>Xylariaceae</taxon>
        <taxon>Xylaria</taxon>
    </lineage>
</organism>
<dbReference type="EMBL" id="JANPWZ010000209">
    <property type="protein sequence ID" value="KAJ3578474.1"/>
    <property type="molecule type" value="Genomic_DNA"/>
</dbReference>
<dbReference type="Pfam" id="PF03443">
    <property type="entry name" value="AA9"/>
    <property type="match status" value="1"/>
</dbReference>
<keyword evidence="16" id="KW-1185">Reference proteome</keyword>
<feature type="compositionally biased region" description="Low complexity" evidence="12">
    <location>
        <begin position="409"/>
        <end position="422"/>
    </location>
</feature>
<feature type="compositionally biased region" description="Pro residues" evidence="12">
    <location>
        <begin position="423"/>
        <end position="433"/>
    </location>
</feature>
<feature type="region of interest" description="Disordered" evidence="12">
    <location>
        <begin position="409"/>
        <end position="451"/>
    </location>
</feature>
<comment type="caution">
    <text evidence="15">The sequence shown here is derived from an EMBL/GenBank/DDBJ whole genome shotgun (WGS) entry which is preliminary data.</text>
</comment>
<keyword evidence="8" id="KW-0624">Polysaccharide degradation</keyword>
<evidence type="ECO:0000256" key="4">
    <source>
        <dbReference type="ARBA" id="ARBA00022729"/>
    </source>
</evidence>
<proteinExistence type="inferred from homology"/>
<evidence type="ECO:0000313" key="15">
    <source>
        <dbReference type="EMBL" id="KAJ3578474.1"/>
    </source>
</evidence>
<evidence type="ECO:0000256" key="3">
    <source>
        <dbReference type="ARBA" id="ARBA00022525"/>
    </source>
</evidence>
<feature type="region of interest" description="Disordered" evidence="12">
    <location>
        <begin position="350"/>
        <end position="394"/>
    </location>
</feature>
<accession>A0A9W8NKG6</accession>
<reference evidence="15" key="1">
    <citation type="submission" date="2022-07" db="EMBL/GenBank/DDBJ databases">
        <title>Genome Sequence of Xylaria arbuscula.</title>
        <authorList>
            <person name="Buettner E."/>
        </authorList>
    </citation>
    <scope>NUCLEOTIDE SEQUENCE</scope>
    <source>
        <strain evidence="15">VT107</strain>
    </source>
</reference>
<keyword evidence="7" id="KW-0119">Carbohydrate metabolism</keyword>
<dbReference type="EC" id="1.14.99.56" evidence="11"/>
<evidence type="ECO:0000256" key="7">
    <source>
        <dbReference type="ARBA" id="ARBA00023277"/>
    </source>
</evidence>
<dbReference type="PANTHER" id="PTHR33353:SF32">
    <property type="entry name" value="ENDO-BETA-1,4-GLUCANASE D"/>
    <property type="match status" value="1"/>
</dbReference>
<comment type="similarity">
    <text evidence="9">Belongs to the polysaccharide monooxygenase AA9 family.</text>
</comment>
<dbReference type="Gene3D" id="2.70.50.70">
    <property type="match status" value="1"/>
</dbReference>
<name>A0A9W8NKG6_9PEZI</name>
<feature type="signal peptide" evidence="13">
    <location>
        <begin position="1"/>
        <end position="19"/>
    </location>
</feature>
<evidence type="ECO:0000256" key="9">
    <source>
        <dbReference type="ARBA" id="ARBA00044502"/>
    </source>
</evidence>
<evidence type="ECO:0000256" key="8">
    <source>
        <dbReference type="ARBA" id="ARBA00023326"/>
    </source>
</evidence>
<evidence type="ECO:0000256" key="1">
    <source>
        <dbReference type="ARBA" id="ARBA00001973"/>
    </source>
</evidence>
<keyword evidence="6" id="KW-1015">Disulfide bond</keyword>
<keyword evidence="3" id="KW-0964">Secreted</keyword>
<evidence type="ECO:0000256" key="11">
    <source>
        <dbReference type="ARBA" id="ARBA00047174"/>
    </source>
</evidence>
<gene>
    <name evidence="15" type="ORF">NPX13_g2094</name>
</gene>